<sequence>MWAFKCTGMCNKNTCNFKLLLSRLNVDNIRIEPVDINAPDASIVEFHPVRFHCSPGRRNPRDTELNYIWTISPKNSGANPARRLSPDSVTSIIKRPDVRSIPRGSPITPRAFDHSGAWFELLPTRETNGRVLSCTVQSRLPAHYSVNQGNQITGSNGIEIQKEQTNATSSAVNVVSSTGTFTMNVVCKSAFLRAFSNTNNFCLDEIK</sequence>
<dbReference type="WBParaSite" id="ECPE_0001121001-mRNA-1">
    <property type="protein sequence ID" value="ECPE_0001121001-mRNA-1"/>
    <property type="gene ID" value="ECPE_0001121001"/>
</dbReference>
<proteinExistence type="predicted"/>
<evidence type="ECO:0000313" key="1">
    <source>
        <dbReference type="EMBL" id="VDP88153.1"/>
    </source>
</evidence>
<reference evidence="3" key="1">
    <citation type="submission" date="2016-06" db="UniProtKB">
        <authorList>
            <consortium name="WormBaseParasite"/>
        </authorList>
    </citation>
    <scope>IDENTIFICATION</scope>
</reference>
<dbReference type="Proteomes" id="UP000272942">
    <property type="component" value="Unassembled WGS sequence"/>
</dbReference>
<reference evidence="1 2" key="2">
    <citation type="submission" date="2018-11" db="EMBL/GenBank/DDBJ databases">
        <authorList>
            <consortium name="Pathogen Informatics"/>
        </authorList>
    </citation>
    <scope>NUCLEOTIDE SEQUENCE [LARGE SCALE GENOMIC DNA]</scope>
    <source>
        <strain evidence="1 2">Egypt</strain>
    </source>
</reference>
<name>A0A183AW41_9TREM</name>
<dbReference type="AlphaFoldDB" id="A0A183AW41"/>
<keyword evidence="2" id="KW-1185">Reference proteome</keyword>
<organism evidence="3">
    <name type="scientific">Echinostoma caproni</name>
    <dbReference type="NCBI Taxonomy" id="27848"/>
    <lineage>
        <taxon>Eukaryota</taxon>
        <taxon>Metazoa</taxon>
        <taxon>Spiralia</taxon>
        <taxon>Lophotrochozoa</taxon>
        <taxon>Platyhelminthes</taxon>
        <taxon>Trematoda</taxon>
        <taxon>Digenea</taxon>
        <taxon>Plagiorchiida</taxon>
        <taxon>Echinostomata</taxon>
        <taxon>Echinostomatoidea</taxon>
        <taxon>Echinostomatidae</taxon>
        <taxon>Echinostoma</taxon>
    </lineage>
</organism>
<protein>
    <submittedName>
        <fullName evidence="3">Ig-like domain-containing protein</fullName>
    </submittedName>
</protein>
<evidence type="ECO:0000313" key="2">
    <source>
        <dbReference type="Proteomes" id="UP000272942"/>
    </source>
</evidence>
<evidence type="ECO:0000313" key="3">
    <source>
        <dbReference type="WBParaSite" id="ECPE_0001121001-mRNA-1"/>
    </source>
</evidence>
<dbReference type="EMBL" id="UZAN01050332">
    <property type="protein sequence ID" value="VDP88153.1"/>
    <property type="molecule type" value="Genomic_DNA"/>
</dbReference>
<gene>
    <name evidence="1" type="ORF">ECPE_LOCUS11176</name>
</gene>
<accession>A0A183AW41</accession>